<feature type="domain" description="Alpha-galactosidase NEW3" evidence="2">
    <location>
        <begin position="267"/>
        <end position="342"/>
    </location>
</feature>
<accession>A0A1H7LX28</accession>
<dbReference type="Pfam" id="PF10633">
    <property type="entry name" value="NPCBM_assoc"/>
    <property type="match status" value="2"/>
</dbReference>
<feature type="transmembrane region" description="Helical" evidence="1">
    <location>
        <begin position="361"/>
        <end position="381"/>
    </location>
</feature>
<dbReference type="AlphaFoldDB" id="A0A1H7LX28"/>
<protein>
    <submittedName>
        <fullName evidence="3">Uncharacterized membrane protein</fullName>
    </submittedName>
</protein>
<reference evidence="4" key="1">
    <citation type="submission" date="2016-10" db="EMBL/GenBank/DDBJ databases">
        <authorList>
            <person name="Varghese N."/>
            <person name="Submissions S."/>
        </authorList>
    </citation>
    <scope>NUCLEOTIDE SEQUENCE [LARGE SCALE GENOMIC DNA]</scope>
    <source>
        <strain evidence="4">Jip14</strain>
    </source>
</reference>
<proteinExistence type="predicted"/>
<dbReference type="Proteomes" id="UP000198916">
    <property type="component" value="Unassembled WGS sequence"/>
</dbReference>
<keyword evidence="1" id="KW-1133">Transmembrane helix</keyword>
<evidence type="ECO:0000313" key="3">
    <source>
        <dbReference type="EMBL" id="SEL03491.1"/>
    </source>
</evidence>
<dbReference type="InterPro" id="IPR013783">
    <property type="entry name" value="Ig-like_fold"/>
</dbReference>
<dbReference type="Gene3D" id="2.60.40.10">
    <property type="entry name" value="Immunoglobulins"/>
    <property type="match status" value="2"/>
</dbReference>
<evidence type="ECO:0000256" key="1">
    <source>
        <dbReference type="SAM" id="Phobius"/>
    </source>
</evidence>
<feature type="domain" description="Alpha-galactosidase NEW3" evidence="2">
    <location>
        <begin position="179"/>
        <end position="234"/>
    </location>
</feature>
<dbReference type="PANTHER" id="PTHR39198:SF1">
    <property type="entry name" value="ALPHA-GALACTOSIDASE NEW3 DOMAIN-CONTAINING PROTEIN"/>
    <property type="match status" value="1"/>
</dbReference>
<sequence>MLTRAHTLPKIILSLLCFCGVAPIQVINTVVVAQGVSLYTPYTKISVPPGESIDYSVDVINNTGSIRNAEIAVVGLPTGWSYDLKSGGWTVEQVAVLPKEKKNLSFNVHVPYQVDKGTYRFQVVAKGMGQLPLTVVVAEQGTFKSEFNTDQANMEGAANSTFTFNSTLRNPSAEEQVYGLRAQVPQGWNVLFRANGKQVSSVNVGPNQTQNVTIELDPPDHLGAGKYKIPVVASTSGLSSNLDLEVVITGSYNLEFTTPSGRLSAAITAGSSRKVEMLVKNTGSAPLKNVEMKASAPVDWTVQFEPSKIDVIAPGQHAQVFATINASSKAIAGDYMVNMEAKTAEKSVAASFRMAVRTPLLWGWLGILIILGALGSVYYLFRKYGRR</sequence>
<gene>
    <name evidence="3" type="ORF">SAMN05421740_103296</name>
</gene>
<keyword evidence="1" id="KW-0812">Transmembrane</keyword>
<evidence type="ECO:0000313" key="4">
    <source>
        <dbReference type="Proteomes" id="UP000198916"/>
    </source>
</evidence>
<dbReference type="InterPro" id="IPR018905">
    <property type="entry name" value="A-galactase_NEW3"/>
</dbReference>
<evidence type="ECO:0000259" key="2">
    <source>
        <dbReference type="Pfam" id="PF10633"/>
    </source>
</evidence>
<dbReference type="EMBL" id="FNZR01000003">
    <property type="protein sequence ID" value="SEL03491.1"/>
    <property type="molecule type" value="Genomic_DNA"/>
</dbReference>
<dbReference type="STRING" id="332977.SAMN05421740_103296"/>
<dbReference type="OrthoDB" id="8631677at2"/>
<name>A0A1H7LX28_9SPHI</name>
<dbReference type="PANTHER" id="PTHR39198">
    <property type="entry name" value="HYPOTHETICAL MEMBRANE PROTEIN, CONSERVED"/>
    <property type="match status" value="1"/>
</dbReference>
<keyword evidence="4" id="KW-1185">Reference proteome</keyword>
<keyword evidence="1" id="KW-0472">Membrane</keyword>
<organism evidence="3 4">
    <name type="scientific">Parapedobacter koreensis</name>
    <dbReference type="NCBI Taxonomy" id="332977"/>
    <lineage>
        <taxon>Bacteria</taxon>
        <taxon>Pseudomonadati</taxon>
        <taxon>Bacteroidota</taxon>
        <taxon>Sphingobacteriia</taxon>
        <taxon>Sphingobacteriales</taxon>
        <taxon>Sphingobacteriaceae</taxon>
        <taxon>Parapedobacter</taxon>
    </lineage>
</organism>